<dbReference type="InterPro" id="IPR009081">
    <property type="entry name" value="PP-bd_ACP"/>
</dbReference>
<evidence type="ECO:0000256" key="1">
    <source>
        <dbReference type="ARBA" id="ARBA00022450"/>
    </source>
</evidence>
<dbReference type="PANTHER" id="PTHR43775:SF29">
    <property type="entry name" value="ASPERFURANONE POLYKETIDE SYNTHASE AFOG-RELATED"/>
    <property type="match status" value="1"/>
</dbReference>
<organism evidence="12 13">
    <name type="scientific">Melanomma pulvis-pyrius CBS 109.77</name>
    <dbReference type="NCBI Taxonomy" id="1314802"/>
    <lineage>
        <taxon>Eukaryota</taxon>
        <taxon>Fungi</taxon>
        <taxon>Dikarya</taxon>
        <taxon>Ascomycota</taxon>
        <taxon>Pezizomycotina</taxon>
        <taxon>Dothideomycetes</taxon>
        <taxon>Pleosporomycetidae</taxon>
        <taxon>Pleosporales</taxon>
        <taxon>Melanommataceae</taxon>
        <taxon>Melanomma</taxon>
    </lineage>
</organism>
<dbReference type="Gene3D" id="3.10.129.110">
    <property type="entry name" value="Polyketide synthase dehydratase"/>
    <property type="match status" value="1"/>
</dbReference>
<evidence type="ECO:0000259" key="11">
    <source>
        <dbReference type="PROSITE" id="PS52019"/>
    </source>
</evidence>
<feature type="region of interest" description="C-terminal hotdog fold" evidence="8">
    <location>
        <begin position="1133"/>
        <end position="1283"/>
    </location>
</feature>
<dbReference type="InterPro" id="IPR029063">
    <property type="entry name" value="SAM-dependent_MTases_sf"/>
</dbReference>
<dbReference type="InterPro" id="IPR001227">
    <property type="entry name" value="Ac_transferase_dom_sf"/>
</dbReference>
<dbReference type="InterPro" id="IPR013968">
    <property type="entry name" value="PKS_KR"/>
</dbReference>
<dbReference type="InterPro" id="IPR014031">
    <property type="entry name" value="Ketoacyl_synth_C"/>
</dbReference>
<dbReference type="Pfam" id="PF23297">
    <property type="entry name" value="ACP_SdgA_C"/>
    <property type="match status" value="1"/>
</dbReference>
<dbReference type="InterPro" id="IPR049552">
    <property type="entry name" value="PKS_DH_N"/>
</dbReference>
<dbReference type="SMART" id="SM00823">
    <property type="entry name" value="PKS_PP"/>
    <property type="match status" value="1"/>
</dbReference>
<evidence type="ECO:0000313" key="13">
    <source>
        <dbReference type="Proteomes" id="UP000799757"/>
    </source>
</evidence>
<dbReference type="CDD" id="cd05195">
    <property type="entry name" value="enoyl_red"/>
    <property type="match status" value="1"/>
</dbReference>
<dbReference type="CDD" id="cd02440">
    <property type="entry name" value="AdoMet_MTases"/>
    <property type="match status" value="1"/>
</dbReference>
<dbReference type="Gene3D" id="3.40.50.150">
    <property type="entry name" value="Vaccinia Virus protein VP39"/>
    <property type="match status" value="1"/>
</dbReference>
<dbReference type="InterPro" id="IPR036736">
    <property type="entry name" value="ACP-like_sf"/>
</dbReference>
<dbReference type="InterPro" id="IPR050091">
    <property type="entry name" value="PKS_NRPS_Biosynth_Enz"/>
</dbReference>
<dbReference type="GO" id="GO:0004312">
    <property type="term" value="F:fatty acid synthase activity"/>
    <property type="evidence" value="ECO:0007669"/>
    <property type="project" value="TreeGrafter"/>
</dbReference>
<dbReference type="InterPro" id="IPR020807">
    <property type="entry name" value="PKS_DH"/>
</dbReference>
<dbReference type="Gene3D" id="3.40.366.10">
    <property type="entry name" value="Malonyl-Coenzyme A Acyl Carrier Protein, domain 2"/>
    <property type="match status" value="1"/>
</dbReference>
<dbReference type="SMART" id="SM00827">
    <property type="entry name" value="PKS_AT"/>
    <property type="match status" value="1"/>
</dbReference>
<dbReference type="GO" id="GO:1901336">
    <property type="term" value="P:lactone biosynthetic process"/>
    <property type="evidence" value="ECO:0007669"/>
    <property type="project" value="UniProtKB-ARBA"/>
</dbReference>
<accession>A0A6A6X502</accession>
<dbReference type="Pfam" id="PF08659">
    <property type="entry name" value="KR"/>
    <property type="match status" value="1"/>
</dbReference>
<dbReference type="InterPro" id="IPR018201">
    <property type="entry name" value="Ketoacyl_synth_AS"/>
</dbReference>
<dbReference type="PROSITE" id="PS00012">
    <property type="entry name" value="PHOSPHOPANTETHEINE"/>
    <property type="match status" value="1"/>
</dbReference>
<dbReference type="Pfam" id="PF16197">
    <property type="entry name" value="KAsynt_C_assoc"/>
    <property type="match status" value="1"/>
</dbReference>
<dbReference type="FunFam" id="3.40.50.720:FF:000209">
    <property type="entry name" value="Polyketide synthase Pks12"/>
    <property type="match status" value="1"/>
</dbReference>
<dbReference type="CDD" id="cd00833">
    <property type="entry name" value="PKS"/>
    <property type="match status" value="1"/>
</dbReference>
<dbReference type="SUPFAM" id="SSF53335">
    <property type="entry name" value="S-adenosyl-L-methionine-dependent methyltransferases"/>
    <property type="match status" value="1"/>
</dbReference>
<evidence type="ECO:0000256" key="6">
    <source>
        <dbReference type="ARBA" id="ARBA00023268"/>
    </source>
</evidence>
<keyword evidence="1" id="KW-0596">Phosphopantetheine</keyword>
<dbReference type="Pfam" id="PF00698">
    <property type="entry name" value="Acyl_transf_1"/>
    <property type="match status" value="1"/>
</dbReference>
<name>A0A6A6X502_9PLEO</name>
<dbReference type="InterPro" id="IPR020841">
    <property type="entry name" value="PKS_Beta-ketoAc_synthase_dom"/>
</dbReference>
<keyword evidence="7" id="KW-0012">Acyltransferase</keyword>
<dbReference type="GO" id="GO:0031177">
    <property type="term" value="F:phosphopantetheine binding"/>
    <property type="evidence" value="ECO:0007669"/>
    <property type="project" value="InterPro"/>
</dbReference>
<dbReference type="InterPro" id="IPR016039">
    <property type="entry name" value="Thiolase-like"/>
</dbReference>
<dbReference type="Pfam" id="PF08240">
    <property type="entry name" value="ADH_N"/>
    <property type="match status" value="1"/>
</dbReference>
<keyword evidence="2" id="KW-0597">Phosphoprotein</keyword>
<dbReference type="GO" id="GO:0016491">
    <property type="term" value="F:oxidoreductase activity"/>
    <property type="evidence" value="ECO:0007669"/>
    <property type="project" value="UniProtKB-KW"/>
</dbReference>
<dbReference type="InterPro" id="IPR006162">
    <property type="entry name" value="Ppantetheine_attach_site"/>
</dbReference>
<dbReference type="Pfam" id="PF14765">
    <property type="entry name" value="PS-DH"/>
    <property type="match status" value="1"/>
</dbReference>
<dbReference type="GO" id="GO:0044550">
    <property type="term" value="P:secondary metabolite biosynthetic process"/>
    <property type="evidence" value="ECO:0007669"/>
    <property type="project" value="TreeGrafter"/>
</dbReference>
<dbReference type="SUPFAM" id="SSF52151">
    <property type="entry name" value="FabD/lysophospholipase-like"/>
    <property type="match status" value="1"/>
</dbReference>
<dbReference type="PROSITE" id="PS52019">
    <property type="entry name" value="PKS_MFAS_DH"/>
    <property type="match status" value="1"/>
</dbReference>
<keyword evidence="3" id="KW-0808">Transferase</keyword>
<dbReference type="SUPFAM" id="SSF51735">
    <property type="entry name" value="NAD(P)-binding Rossmann-fold domains"/>
    <property type="match status" value="2"/>
</dbReference>
<dbReference type="SUPFAM" id="SSF53901">
    <property type="entry name" value="Thiolase-like"/>
    <property type="match status" value="1"/>
</dbReference>
<dbReference type="InterPro" id="IPR049900">
    <property type="entry name" value="PKS_mFAS_DH"/>
</dbReference>
<feature type="active site" description="Proton acceptor; for dehydratase activity" evidence="8">
    <location>
        <position position="1001"/>
    </location>
</feature>
<evidence type="ECO:0000259" key="10">
    <source>
        <dbReference type="PROSITE" id="PS52004"/>
    </source>
</evidence>
<dbReference type="SUPFAM" id="SSF50129">
    <property type="entry name" value="GroES-like"/>
    <property type="match status" value="1"/>
</dbReference>
<feature type="region of interest" description="N-terminal hotdog fold" evidence="8">
    <location>
        <begin position="970"/>
        <end position="1104"/>
    </location>
</feature>
<dbReference type="InterPro" id="IPR020843">
    <property type="entry name" value="ER"/>
</dbReference>
<dbReference type="GO" id="GO:0004315">
    <property type="term" value="F:3-oxoacyl-[acyl-carrier-protein] synthase activity"/>
    <property type="evidence" value="ECO:0007669"/>
    <property type="project" value="InterPro"/>
</dbReference>
<dbReference type="EMBL" id="MU002021">
    <property type="protein sequence ID" value="KAF2791392.1"/>
    <property type="molecule type" value="Genomic_DNA"/>
</dbReference>
<dbReference type="PROSITE" id="PS52004">
    <property type="entry name" value="KS3_2"/>
    <property type="match status" value="1"/>
</dbReference>
<feature type="active site" description="Proton donor; for dehydratase activity" evidence="8">
    <location>
        <position position="1193"/>
    </location>
</feature>
<dbReference type="GO" id="GO:0006633">
    <property type="term" value="P:fatty acid biosynthetic process"/>
    <property type="evidence" value="ECO:0007669"/>
    <property type="project" value="InterPro"/>
</dbReference>
<evidence type="ECO:0000256" key="3">
    <source>
        <dbReference type="ARBA" id="ARBA00022679"/>
    </source>
</evidence>
<dbReference type="Proteomes" id="UP000799757">
    <property type="component" value="Unassembled WGS sequence"/>
</dbReference>
<dbReference type="Gene3D" id="3.40.47.10">
    <property type="match status" value="1"/>
</dbReference>
<dbReference type="OrthoDB" id="329835at2759"/>
<feature type="domain" description="PKS/mFAS DH" evidence="11">
    <location>
        <begin position="970"/>
        <end position="1283"/>
    </location>
</feature>
<dbReference type="SUPFAM" id="SSF55048">
    <property type="entry name" value="Probable ACP-binding domain of malonyl-CoA ACP transacylase"/>
    <property type="match status" value="1"/>
</dbReference>
<evidence type="ECO:0000313" key="12">
    <source>
        <dbReference type="EMBL" id="KAF2791392.1"/>
    </source>
</evidence>
<dbReference type="InterPro" id="IPR011032">
    <property type="entry name" value="GroES-like_sf"/>
</dbReference>
<dbReference type="InterPro" id="IPR049551">
    <property type="entry name" value="PKS_DH_C"/>
</dbReference>
<dbReference type="InterPro" id="IPR013217">
    <property type="entry name" value="Methyltransf_12"/>
</dbReference>
<evidence type="ECO:0000256" key="2">
    <source>
        <dbReference type="ARBA" id="ARBA00022553"/>
    </source>
</evidence>
<reference evidence="12" key="1">
    <citation type="journal article" date="2020" name="Stud. Mycol.">
        <title>101 Dothideomycetes genomes: a test case for predicting lifestyles and emergence of pathogens.</title>
        <authorList>
            <person name="Haridas S."/>
            <person name="Albert R."/>
            <person name="Binder M."/>
            <person name="Bloem J."/>
            <person name="Labutti K."/>
            <person name="Salamov A."/>
            <person name="Andreopoulos B."/>
            <person name="Baker S."/>
            <person name="Barry K."/>
            <person name="Bills G."/>
            <person name="Bluhm B."/>
            <person name="Cannon C."/>
            <person name="Castanera R."/>
            <person name="Culley D."/>
            <person name="Daum C."/>
            <person name="Ezra D."/>
            <person name="Gonzalez J."/>
            <person name="Henrissat B."/>
            <person name="Kuo A."/>
            <person name="Liang C."/>
            <person name="Lipzen A."/>
            <person name="Lutzoni F."/>
            <person name="Magnuson J."/>
            <person name="Mondo S."/>
            <person name="Nolan M."/>
            <person name="Ohm R."/>
            <person name="Pangilinan J."/>
            <person name="Park H.-J."/>
            <person name="Ramirez L."/>
            <person name="Alfaro M."/>
            <person name="Sun H."/>
            <person name="Tritt A."/>
            <person name="Yoshinaga Y."/>
            <person name="Zwiers L.-H."/>
            <person name="Turgeon B."/>
            <person name="Goodwin S."/>
            <person name="Spatafora J."/>
            <person name="Crous P."/>
            <person name="Grigoriev I."/>
        </authorList>
    </citation>
    <scope>NUCLEOTIDE SEQUENCE</scope>
    <source>
        <strain evidence="12">CBS 109.77</strain>
    </source>
</reference>
<dbReference type="InterPro" id="IPR042104">
    <property type="entry name" value="PKS_dehydratase_sf"/>
</dbReference>
<keyword evidence="13" id="KW-1185">Reference proteome</keyword>
<dbReference type="Gene3D" id="3.40.50.720">
    <property type="entry name" value="NAD(P)-binding Rossmann-like Domain"/>
    <property type="match status" value="2"/>
</dbReference>
<dbReference type="InterPro" id="IPR013154">
    <property type="entry name" value="ADH-like_N"/>
</dbReference>
<dbReference type="Pfam" id="PF21089">
    <property type="entry name" value="PKS_DH_N"/>
    <property type="match status" value="1"/>
</dbReference>
<dbReference type="InterPro" id="IPR020806">
    <property type="entry name" value="PKS_PP-bd"/>
</dbReference>
<dbReference type="InterPro" id="IPR016036">
    <property type="entry name" value="Malonyl_transacylase_ACP-bd"/>
</dbReference>
<dbReference type="SUPFAM" id="SSF47336">
    <property type="entry name" value="ACP-like"/>
    <property type="match status" value="1"/>
</dbReference>
<proteinExistence type="predicted"/>
<dbReference type="Pfam" id="PF08242">
    <property type="entry name" value="Methyltransf_12"/>
    <property type="match status" value="1"/>
</dbReference>
<evidence type="ECO:0000259" key="9">
    <source>
        <dbReference type="PROSITE" id="PS50075"/>
    </source>
</evidence>
<evidence type="ECO:0000256" key="8">
    <source>
        <dbReference type="PROSITE-ProRule" id="PRU01363"/>
    </source>
</evidence>
<dbReference type="InterPro" id="IPR014030">
    <property type="entry name" value="Ketoacyl_synth_N"/>
</dbReference>
<gene>
    <name evidence="12" type="ORF">K505DRAFT_363854</name>
</gene>
<dbReference type="SMART" id="SM00829">
    <property type="entry name" value="PKS_ER"/>
    <property type="match status" value="1"/>
</dbReference>
<dbReference type="InterPro" id="IPR057326">
    <property type="entry name" value="KR_dom"/>
</dbReference>
<dbReference type="Gene3D" id="1.10.1200.10">
    <property type="entry name" value="ACP-like"/>
    <property type="match status" value="1"/>
</dbReference>
<keyword evidence="5" id="KW-0560">Oxidoreductase</keyword>
<dbReference type="SMART" id="SM00822">
    <property type="entry name" value="PKS_KR"/>
    <property type="match status" value="1"/>
</dbReference>
<dbReference type="InterPro" id="IPR032821">
    <property type="entry name" value="PKS_assoc"/>
</dbReference>
<dbReference type="PANTHER" id="PTHR43775">
    <property type="entry name" value="FATTY ACID SYNTHASE"/>
    <property type="match status" value="1"/>
</dbReference>
<dbReference type="InterPro" id="IPR016035">
    <property type="entry name" value="Acyl_Trfase/lysoPLipase"/>
</dbReference>
<dbReference type="PROSITE" id="PS50075">
    <property type="entry name" value="CARRIER"/>
    <property type="match status" value="1"/>
</dbReference>
<protein>
    <submittedName>
        <fullName evidence="12">Reducing type I polyketide synthase</fullName>
    </submittedName>
</protein>
<dbReference type="SMART" id="SM00825">
    <property type="entry name" value="PKS_KS"/>
    <property type="match status" value="1"/>
</dbReference>
<dbReference type="Pfam" id="PF00109">
    <property type="entry name" value="ketoacyl-synt"/>
    <property type="match status" value="1"/>
</dbReference>
<evidence type="ECO:0000256" key="7">
    <source>
        <dbReference type="ARBA" id="ARBA00023315"/>
    </source>
</evidence>
<keyword evidence="6" id="KW-0511">Multifunctional enzyme</keyword>
<evidence type="ECO:0000256" key="4">
    <source>
        <dbReference type="ARBA" id="ARBA00022857"/>
    </source>
</evidence>
<evidence type="ECO:0000256" key="5">
    <source>
        <dbReference type="ARBA" id="ARBA00023002"/>
    </source>
</evidence>
<dbReference type="InterPro" id="IPR036291">
    <property type="entry name" value="NAD(P)-bd_dom_sf"/>
</dbReference>
<dbReference type="SMART" id="SM00826">
    <property type="entry name" value="PKS_DH"/>
    <property type="match status" value="1"/>
</dbReference>
<feature type="domain" description="Ketosynthase family 3 (KS3)" evidence="10">
    <location>
        <begin position="11"/>
        <end position="436"/>
    </location>
</feature>
<dbReference type="InterPro" id="IPR014043">
    <property type="entry name" value="Acyl_transferase_dom"/>
</dbReference>
<dbReference type="Gene3D" id="3.90.180.10">
    <property type="entry name" value="Medium-chain alcohol dehydrogenases, catalytic domain"/>
    <property type="match status" value="1"/>
</dbReference>
<dbReference type="Pfam" id="PF13602">
    <property type="entry name" value="ADH_zinc_N_2"/>
    <property type="match status" value="1"/>
</dbReference>
<sequence>MDQAPPQNGSLEPIAVVGMAYRFPQGATSDDAFWTMLMEKRCASTKFPSDRINIDAFHGTKGKRLNQITTEKANFLDQDIRHFDANFFRVPLHEAGHMDPQHRILMETTYHALENAGIRLDDVAGSKTSVHVGCFTTDYSTYIWRDPQKIPKYSATGGAQSILSNRLSWFFDLHGSSMTIDTACSSSMVALDLACRGLWDGSSDMAIVGGANLIYSPELNIALSNMGFLSPDGSCYSFDHRANGYARGEGFAVLVLKRLSSVAQGDPVRALVRSIATNEDGYTPGGITQPSKDMQARLIHDTYERAGLDMSSTAYFEAHGTGTVVGDPIEAAAIGECFGRFHSLENPFYVGAVKSNIGHLEGTSGLAGVVKTILALEKSKIPPNANFERINPNIDHEFFNLKFPTESIQWPSTGIRRASVNSFGFGGSNAHVVLDAVMSSQEPTIKHSIPVVNCEREGSLPTLNGTYTVDHAEGRAFRPRILLYSASDDHGAARQAELDGHFLAGVQDEASSEFIDDFCYTRNCRRTQLLWKSFAVVNESRDLHNIATKLSHSLRSPAGEQNLGFVFTGQGAQWVGMAKELFQYPAFSESVGRSQENLRSLDCAWSLTDILMSNSEGTSFDEPKFSQTLTTVIQIALVDLLDSVGIVPYLVVGHSSGEIAAAYAAGYISHSSAVAVSYFRGQLASELFLTSPENHSMMAVGLPVAAARDAIGSIDRDLEKGAKTLTISCINSLNSVTVSGPETELDSLGAGLKTKGIFHRRLKVGLGYHSPQMQQIAQEYRQRLANLERGRPQGRRRPIMVSSVTGDIVSVDIVSQGQYWVDNMVLPVNFLGAIKVCCATSGQTTIVKKLDRSHARKLVTHGLIEIGPHSTLKAPIQEILGLYRREQEVVYCSALVRGQRATDTFLQAIGSLFCSGFKADPRLLTALSSETRRSPILLTNLPPYPFDHSVPHWEESQKNVDFRLRRHPNHDLVGSQIENNPLESKWRLIIKEDELPWIRDHKIQGAILYPAAGMLTMVIEAAKQQLGERQPQAFELENVEFIAPVLITASSALDGSEVLITLFSASGSEDKTNSDFKFRIFSAKPKSSWEEVCFGDVRADYGRTASDVDNGRESTEKIDSLRSHSSRARQTCDIAIQSAQFYESIEKHIGIEYGPSFQHLDDIYINKHGEAVASLRPYDSPCIDYTVHPAILDGMFQLGFAALTGGEFTQLPTMIPRRLGRLWISIDGAGHLERLDERLYTHAQFLSSRTAVANVATLSGEDARLTTHIEDLEITAVSSPEARKTLDDADHCCHYMEWKADLDRLTGEEMRAFLEEARDTTNEPKEWAANMDLLLFSYAAISLKEVEAANQTIVEPLREYVLWLQDRLDCFLQSPPKENILSILLDRDHLRSLYDKVLPSAVAKLYIHVGENLTRLLLGEADPLQLLFEDEQLMADFYTDLIGRATAIDPIQRYIDCLVHKWPGLNFLEVGAGTGASSAVFLDVMNNLQGGTRFESYTFTDISPSFFENAQVKLRAHDHRMKYKVLNIEEDPAAQGFGTQQYDVIIADNVLHATKDLELVLGNLRKLLKPGGKLLLKEMTTAMKVITGFYSGLLQGWWRSVEEYRIAQRSPVITEEQWDRVLQNAGFTSTDFALRDFADETCYTWSFMVASRPRNDLNGVCGDGAPLIILDPASELQSQVAKSLCRKLALQENALCAAEDVQGRAGSDRQDYLVLSSLNESLFWDFPPAFLQTMQAIVCTARNIWWVSGGGGVALTSPKFGIANGLLRVIRQEQNRIKLVSLALDISPSAKSLDEPSLRHITNVLHAGDVEPEYTVIDNRLCINRLVTARLVDQYIFSQLEQPVIARPINEKRLRLGVRVPGLLDTLEFREEEEISTPLKPDEVMIEVRALGVNFKDCLTMLGRVDTDIMGSECAGVVREAGSTSRFLPGDRVVAGALDSYRTIIRVGKEMVVKIPNSMSFVEAASFPTAFCTALYSLSHVARLQQGESILIHAASGGTGQAAVQTALRIGAEIFATVGSATKKSLLMERYGLRDDHIFYSRDMSFADGIKRVTNGRGVDVVLNSVSGRLLEASWNCVAPFGRFIEIGRKDVDTRGHLPMYPFIRNLSFSGVDLTMVLEKNIQLGHRLITEVMSLAETGQLKPIYPLHVYQVTDVEQAFRFMQSGKSSGKIVLQIDKSHVVPTVEIPTRKSKFSEDATYVIAGGLGGVGRRIAGWLVEGGAKHLILLSRSGLVGNERGSRLVGELEAAGIQVRCPRCDIADIASLQLVLKECQDMPPIRGCFHAAMSIRDATFDKMSIDDWRQCTRSKIQGSWNLHFALPSGMDFFILLSSACGIFGNAGQGSYAAGNTFLDSLAQYRVAHGEKAIALDLGILLEEGYVAENEQVMTRLLRMNLLAPMSLDKLFAMFDYYCNPSHGYSAMHSQLCSGYELPVNAKAKGLDVHTTMMTPLFRHMHQIKSSDQFGSTSGGQSKNFRSAFIEAPTVAEAKTVAAEGLQMKLSRVLGMPISSIELDKKLESYGVDSLVALELRNWMTKEMGADIAVFELLGGTTLKDIGGIIAAKSTLRNKL</sequence>
<dbReference type="Pfam" id="PF02801">
    <property type="entry name" value="Ketoacyl-synt_C"/>
    <property type="match status" value="1"/>
</dbReference>
<dbReference type="PROSITE" id="PS00606">
    <property type="entry name" value="KS3_1"/>
    <property type="match status" value="1"/>
</dbReference>
<keyword evidence="4" id="KW-0521">NADP</keyword>
<feature type="domain" description="Carrier" evidence="9">
    <location>
        <begin position="2485"/>
        <end position="2562"/>
    </location>
</feature>